<evidence type="ECO:0000313" key="4">
    <source>
        <dbReference type="EMBL" id="MCP3425197.1"/>
    </source>
</evidence>
<sequence length="262" mass="27838">MAPAGEPKVMAVDLESTESETVFTDDRGAYTSAQFSPRDGRIYLTDIASGSIISITEQGQDPQVLFAGEVEGDTMRPDDIAFDPDGHLYVSDTTGMDGPGWQSLGRVVRISSGGEASILAENLPSPNGITFDETDEGLYISQYNANRIDYLGLDENRSRAVSAYPAINLNAGKTRVDSTAVDAQGNIYQAFHGKPEIEVYSSTGTHLSTISIPPEDQGRESATNVAIKPGSTEGFITISGPDGGWVYAFEALAEGIRQSNGG</sequence>
<evidence type="ECO:0000313" key="5">
    <source>
        <dbReference type="Proteomes" id="UP001139502"/>
    </source>
</evidence>
<evidence type="ECO:0000256" key="2">
    <source>
        <dbReference type="ARBA" id="ARBA00022801"/>
    </source>
</evidence>
<dbReference type="InterPro" id="IPR051262">
    <property type="entry name" value="SMP-30/CGR1_Lactonase"/>
</dbReference>
<dbReference type="SUPFAM" id="SSF63829">
    <property type="entry name" value="Calcium-dependent phosphotriesterase"/>
    <property type="match status" value="1"/>
</dbReference>
<feature type="domain" description="SMP-30/Gluconolactonase/LRE-like region" evidence="3">
    <location>
        <begin position="8"/>
        <end position="213"/>
    </location>
</feature>
<dbReference type="Gene3D" id="2.120.10.30">
    <property type="entry name" value="TolB, C-terminal domain"/>
    <property type="match status" value="1"/>
</dbReference>
<proteinExistence type="inferred from homology"/>
<dbReference type="Pfam" id="PF08450">
    <property type="entry name" value="SGL"/>
    <property type="match status" value="1"/>
</dbReference>
<dbReference type="GO" id="GO:0016787">
    <property type="term" value="F:hydrolase activity"/>
    <property type="evidence" value="ECO:0007669"/>
    <property type="project" value="UniProtKB-KW"/>
</dbReference>
<dbReference type="InterPro" id="IPR011042">
    <property type="entry name" value="6-blade_b-propeller_TolB-like"/>
</dbReference>
<comment type="caution">
    <text evidence="4">The sequence shown here is derived from an EMBL/GenBank/DDBJ whole genome shotgun (WGS) entry which is preliminary data.</text>
</comment>
<dbReference type="InterPro" id="IPR013658">
    <property type="entry name" value="SGL"/>
</dbReference>
<protein>
    <submittedName>
        <fullName evidence="4">SMP-30/gluconolactonase/LRE family protein</fullName>
    </submittedName>
</protein>
<reference evidence="4" key="1">
    <citation type="submission" date="2022-06" db="EMBL/GenBank/DDBJ databases">
        <title>Rothia sp. isolated from sandalwood seedling.</title>
        <authorList>
            <person name="Tuikhar N."/>
            <person name="Kirdat K."/>
            <person name="Thorat V."/>
            <person name="Swetha P."/>
            <person name="Padma S."/>
            <person name="Sundararaj R."/>
            <person name="Yadav A."/>
        </authorList>
    </citation>
    <scope>NUCLEOTIDE SEQUENCE</scope>
    <source>
        <strain evidence="4">AR01</strain>
    </source>
</reference>
<dbReference type="EMBL" id="JANAFB010000006">
    <property type="protein sequence ID" value="MCP3425197.1"/>
    <property type="molecule type" value="Genomic_DNA"/>
</dbReference>
<evidence type="ECO:0000259" key="3">
    <source>
        <dbReference type="Pfam" id="PF08450"/>
    </source>
</evidence>
<evidence type="ECO:0000256" key="1">
    <source>
        <dbReference type="ARBA" id="ARBA00008853"/>
    </source>
</evidence>
<organism evidence="4 5">
    <name type="scientific">Rothia santali</name>
    <dbReference type="NCBI Taxonomy" id="2949643"/>
    <lineage>
        <taxon>Bacteria</taxon>
        <taxon>Bacillati</taxon>
        <taxon>Actinomycetota</taxon>
        <taxon>Actinomycetes</taxon>
        <taxon>Micrococcales</taxon>
        <taxon>Micrococcaceae</taxon>
        <taxon>Rothia</taxon>
    </lineage>
</organism>
<accession>A0A9X2KGU3</accession>
<name>A0A9X2KGU3_9MICC</name>
<keyword evidence="2" id="KW-0378">Hydrolase</keyword>
<dbReference type="PANTHER" id="PTHR47572:SF4">
    <property type="entry name" value="LACTONASE DRP35"/>
    <property type="match status" value="1"/>
</dbReference>
<dbReference type="AlphaFoldDB" id="A0A9X2KGU3"/>
<gene>
    <name evidence="4" type="ORF">NBM05_03935</name>
</gene>
<comment type="similarity">
    <text evidence="1">Belongs to the SMP-30/CGR1 family.</text>
</comment>
<dbReference type="PANTHER" id="PTHR47572">
    <property type="entry name" value="LIPOPROTEIN-RELATED"/>
    <property type="match status" value="1"/>
</dbReference>
<keyword evidence="5" id="KW-1185">Reference proteome</keyword>
<dbReference type="Proteomes" id="UP001139502">
    <property type="component" value="Unassembled WGS sequence"/>
</dbReference>